<accession>A0AC60PGW1</accession>
<proteinExistence type="predicted"/>
<dbReference type="Proteomes" id="UP000805193">
    <property type="component" value="Unassembled WGS sequence"/>
</dbReference>
<sequence length="66" mass="7364">MLATLSFGNEVKQVWKAIQTGVILATTSALELRDHLLNEKGFLFLLLSRMSQGILENLFLTLTVTN</sequence>
<evidence type="ECO:0000313" key="2">
    <source>
        <dbReference type="Proteomes" id="UP000805193"/>
    </source>
</evidence>
<feature type="non-terminal residue" evidence="1">
    <location>
        <position position="66"/>
    </location>
</feature>
<keyword evidence="2" id="KW-1185">Reference proteome</keyword>
<evidence type="ECO:0000313" key="1">
    <source>
        <dbReference type="EMBL" id="KAG0419486.1"/>
    </source>
</evidence>
<protein>
    <submittedName>
        <fullName evidence="1">Uncharacterized protein</fullName>
    </submittedName>
</protein>
<organism evidence="1 2">
    <name type="scientific">Ixodes persulcatus</name>
    <name type="common">Taiga tick</name>
    <dbReference type="NCBI Taxonomy" id="34615"/>
    <lineage>
        <taxon>Eukaryota</taxon>
        <taxon>Metazoa</taxon>
        <taxon>Ecdysozoa</taxon>
        <taxon>Arthropoda</taxon>
        <taxon>Chelicerata</taxon>
        <taxon>Arachnida</taxon>
        <taxon>Acari</taxon>
        <taxon>Parasitiformes</taxon>
        <taxon>Ixodida</taxon>
        <taxon>Ixodoidea</taxon>
        <taxon>Ixodidae</taxon>
        <taxon>Ixodinae</taxon>
        <taxon>Ixodes</taxon>
    </lineage>
</organism>
<dbReference type="EMBL" id="JABSTQ010010618">
    <property type="protein sequence ID" value="KAG0419486.1"/>
    <property type="molecule type" value="Genomic_DNA"/>
</dbReference>
<reference evidence="1 2" key="1">
    <citation type="journal article" date="2020" name="Cell">
        <title>Large-Scale Comparative Analyses of Tick Genomes Elucidate Their Genetic Diversity and Vector Capacities.</title>
        <authorList>
            <consortium name="Tick Genome and Microbiome Consortium (TIGMIC)"/>
            <person name="Jia N."/>
            <person name="Wang J."/>
            <person name="Shi W."/>
            <person name="Du L."/>
            <person name="Sun Y."/>
            <person name="Zhan W."/>
            <person name="Jiang J.F."/>
            <person name="Wang Q."/>
            <person name="Zhang B."/>
            <person name="Ji P."/>
            <person name="Bell-Sakyi L."/>
            <person name="Cui X.M."/>
            <person name="Yuan T.T."/>
            <person name="Jiang B.G."/>
            <person name="Yang W.F."/>
            <person name="Lam T.T."/>
            <person name="Chang Q.C."/>
            <person name="Ding S.J."/>
            <person name="Wang X.J."/>
            <person name="Zhu J.G."/>
            <person name="Ruan X.D."/>
            <person name="Zhao L."/>
            <person name="Wei J.T."/>
            <person name="Ye R.Z."/>
            <person name="Que T.C."/>
            <person name="Du C.H."/>
            <person name="Zhou Y.H."/>
            <person name="Cheng J.X."/>
            <person name="Dai P.F."/>
            <person name="Guo W.B."/>
            <person name="Han X.H."/>
            <person name="Huang E.J."/>
            <person name="Li L.F."/>
            <person name="Wei W."/>
            <person name="Gao Y.C."/>
            <person name="Liu J.Z."/>
            <person name="Shao H.Z."/>
            <person name="Wang X."/>
            <person name="Wang C.C."/>
            <person name="Yang T.C."/>
            <person name="Huo Q.B."/>
            <person name="Li W."/>
            <person name="Chen H.Y."/>
            <person name="Chen S.E."/>
            <person name="Zhou L.G."/>
            <person name="Ni X.B."/>
            <person name="Tian J.H."/>
            <person name="Sheng Y."/>
            <person name="Liu T."/>
            <person name="Pan Y.S."/>
            <person name="Xia L.Y."/>
            <person name="Li J."/>
            <person name="Zhao F."/>
            <person name="Cao W.C."/>
        </authorList>
    </citation>
    <scope>NUCLEOTIDE SEQUENCE [LARGE SCALE GENOMIC DNA]</scope>
    <source>
        <strain evidence="1">Iper-2018</strain>
    </source>
</reference>
<gene>
    <name evidence="1" type="ORF">HPB47_004065</name>
</gene>
<name>A0AC60PGW1_IXOPE</name>
<comment type="caution">
    <text evidence="1">The sequence shown here is derived from an EMBL/GenBank/DDBJ whole genome shotgun (WGS) entry which is preliminary data.</text>
</comment>